<dbReference type="OrthoDB" id="410058at2759"/>
<dbReference type="Proteomes" id="UP000789396">
    <property type="component" value="Unassembled WGS sequence"/>
</dbReference>
<name>A0A9N9PE94_9GLOM</name>
<dbReference type="Gene3D" id="1.50.10.10">
    <property type="match status" value="1"/>
</dbReference>
<organism evidence="2 3">
    <name type="scientific">Racocetra fulgida</name>
    <dbReference type="NCBI Taxonomy" id="60492"/>
    <lineage>
        <taxon>Eukaryota</taxon>
        <taxon>Fungi</taxon>
        <taxon>Fungi incertae sedis</taxon>
        <taxon>Mucoromycota</taxon>
        <taxon>Glomeromycotina</taxon>
        <taxon>Glomeromycetes</taxon>
        <taxon>Diversisporales</taxon>
        <taxon>Gigasporaceae</taxon>
        <taxon>Racocetra</taxon>
    </lineage>
</organism>
<dbReference type="AlphaFoldDB" id="A0A9N9PE94"/>
<keyword evidence="3" id="KW-1185">Reference proteome</keyword>
<comment type="caution">
    <text evidence="2">The sequence shown here is derived from an EMBL/GenBank/DDBJ whole genome shotgun (WGS) entry which is preliminary data.</text>
</comment>
<protein>
    <submittedName>
        <fullName evidence="2">19788_t:CDS:1</fullName>
    </submittedName>
</protein>
<dbReference type="InterPro" id="IPR012341">
    <property type="entry name" value="6hp_glycosidase-like_sf"/>
</dbReference>
<dbReference type="GO" id="GO:0005975">
    <property type="term" value="P:carbohydrate metabolic process"/>
    <property type="evidence" value="ECO:0007669"/>
    <property type="project" value="InterPro"/>
</dbReference>
<feature type="non-terminal residue" evidence="2">
    <location>
        <position position="1"/>
    </location>
</feature>
<gene>
    <name evidence="2" type="ORF">RFULGI_LOCUS19332</name>
</gene>
<accession>A0A9N9PE94</accession>
<proteinExistence type="predicted"/>
<dbReference type="Pfam" id="PF03200">
    <property type="entry name" value="Glyco_hydro_63"/>
    <property type="match status" value="1"/>
</dbReference>
<evidence type="ECO:0000313" key="3">
    <source>
        <dbReference type="Proteomes" id="UP000789396"/>
    </source>
</evidence>
<evidence type="ECO:0000313" key="2">
    <source>
        <dbReference type="EMBL" id="CAG8817242.1"/>
    </source>
</evidence>
<dbReference type="EMBL" id="CAJVPZ010094030">
    <property type="protein sequence ID" value="CAG8817242.1"/>
    <property type="molecule type" value="Genomic_DNA"/>
</dbReference>
<sequence length="52" mass="6157">REQILGEEARSKVPREFQTQYPHYANPPTLLMPLEAFLDRLDNGNKFQNRIN</sequence>
<evidence type="ECO:0000259" key="1">
    <source>
        <dbReference type="Pfam" id="PF03200"/>
    </source>
</evidence>
<dbReference type="InterPro" id="IPR031335">
    <property type="entry name" value="Glyco_hydro_63_C"/>
</dbReference>
<reference evidence="2" key="1">
    <citation type="submission" date="2021-06" db="EMBL/GenBank/DDBJ databases">
        <authorList>
            <person name="Kallberg Y."/>
            <person name="Tangrot J."/>
            <person name="Rosling A."/>
        </authorList>
    </citation>
    <scope>NUCLEOTIDE SEQUENCE</scope>
    <source>
        <strain evidence="2">IN212</strain>
    </source>
</reference>
<feature type="domain" description="Glycosyl hydrolase family 63 C-terminal" evidence="1">
    <location>
        <begin position="1"/>
        <end position="47"/>
    </location>
</feature>
<feature type="non-terminal residue" evidence="2">
    <location>
        <position position="52"/>
    </location>
</feature>